<accession>A0ABD2BHX4</accession>
<feature type="compositionally biased region" description="Low complexity" evidence="6">
    <location>
        <begin position="224"/>
        <end position="239"/>
    </location>
</feature>
<evidence type="ECO:0000256" key="2">
    <source>
        <dbReference type="ARBA" id="ARBA00022792"/>
    </source>
</evidence>
<keyword evidence="2" id="KW-0999">Mitochondrion inner membrane</keyword>
<organism evidence="8 9">
    <name type="scientific">Vespula maculifrons</name>
    <name type="common">Eastern yellow jacket</name>
    <name type="synonym">Wasp</name>
    <dbReference type="NCBI Taxonomy" id="7453"/>
    <lineage>
        <taxon>Eukaryota</taxon>
        <taxon>Metazoa</taxon>
        <taxon>Ecdysozoa</taxon>
        <taxon>Arthropoda</taxon>
        <taxon>Hexapoda</taxon>
        <taxon>Insecta</taxon>
        <taxon>Pterygota</taxon>
        <taxon>Neoptera</taxon>
        <taxon>Endopterygota</taxon>
        <taxon>Hymenoptera</taxon>
        <taxon>Apocrita</taxon>
        <taxon>Aculeata</taxon>
        <taxon>Vespoidea</taxon>
        <taxon>Vespidae</taxon>
        <taxon>Vespinae</taxon>
        <taxon>Vespula</taxon>
    </lineage>
</organism>
<keyword evidence="5 7" id="KW-0472">Membrane</keyword>
<dbReference type="Proteomes" id="UP001607303">
    <property type="component" value="Unassembled WGS sequence"/>
</dbReference>
<dbReference type="EMBL" id="JAYRBN010000075">
    <property type="protein sequence ID" value="KAL2732372.1"/>
    <property type="molecule type" value="Genomic_DNA"/>
</dbReference>
<keyword evidence="3" id="KW-0809">Transit peptide</keyword>
<comment type="caution">
    <text evidence="8">The sequence shown here is derived from an EMBL/GenBank/DDBJ whole genome shotgun (WGS) entry which is preliminary data.</text>
</comment>
<dbReference type="AlphaFoldDB" id="A0ABD2BHX4"/>
<sequence>MFIGKFTDVEKKIITLLSLLRETYINSHFLSSLKIELQFMEILSKRYKYISTLVPRDLRIFTKESRKSVPAEKKTSLYLFDWERTSSNLDPICMNLNPIEQVETARWRIFSRWKPNSKFNKKFVNNIVEKLSFEKDIVYCKTFRSFVSENSLRSKIQEKRILGEKNSERESWRECIKFTKKSLFLWTFSNRSYSSTLMIGHYPWKKRLVFSTIRFYSTRDNSSNKPTNTETESKTSSIKQTSIKDMNTDSFDGSCRSKIDWKSLENKDYENASMKSNQNESITGKAKITKESCEETSLQSESKLCAKEDCPPEVCSECPVDPCCSKQEYSPCPSQKIIPPCPPKKDFKKLKLYRIISIISSIILLIALIIIIPRVKEEIRKPRPEFEDVPYMYRRTKRFPWGDGNHSLLHNPVRNPVPPDGYEVEDPYAVK</sequence>
<protein>
    <submittedName>
        <fullName evidence="8">Uncharacterized protein</fullName>
    </submittedName>
</protein>
<evidence type="ECO:0000313" key="9">
    <source>
        <dbReference type="Proteomes" id="UP001607303"/>
    </source>
</evidence>
<comment type="subcellular location">
    <subcellularLocation>
        <location evidence="1">Mitochondrion inner membrane</location>
    </subcellularLocation>
</comment>
<evidence type="ECO:0000256" key="7">
    <source>
        <dbReference type="SAM" id="Phobius"/>
    </source>
</evidence>
<dbReference type="PANTHER" id="PTHR11504:SF0">
    <property type="entry name" value="CYTOCHROME C OXIDASE SUBUNIT"/>
    <property type="match status" value="1"/>
</dbReference>
<keyword evidence="4" id="KW-0496">Mitochondrion</keyword>
<gene>
    <name evidence="8" type="ORF">V1477_014613</name>
</gene>
<keyword evidence="7" id="KW-0812">Transmembrane</keyword>
<proteinExistence type="predicted"/>
<name>A0ABD2BHX4_VESMC</name>
<evidence type="ECO:0000256" key="6">
    <source>
        <dbReference type="SAM" id="MobiDB-lite"/>
    </source>
</evidence>
<evidence type="ECO:0000256" key="3">
    <source>
        <dbReference type="ARBA" id="ARBA00022946"/>
    </source>
</evidence>
<dbReference type="PANTHER" id="PTHR11504">
    <property type="entry name" value="CYTOCHROME C OXIDASE POLYPEPTIDE VIA"/>
    <property type="match status" value="1"/>
</dbReference>
<evidence type="ECO:0000256" key="1">
    <source>
        <dbReference type="ARBA" id="ARBA00004273"/>
    </source>
</evidence>
<feature type="transmembrane region" description="Helical" evidence="7">
    <location>
        <begin position="352"/>
        <end position="373"/>
    </location>
</feature>
<dbReference type="Gene3D" id="4.10.95.10">
    <property type="entry name" value="Cytochrome c oxidase, subunit VIa"/>
    <property type="match status" value="1"/>
</dbReference>
<reference evidence="8 9" key="1">
    <citation type="journal article" date="2024" name="Ann. Entomol. Soc. Am.">
        <title>Genomic analyses of the southern and eastern yellowjacket wasps (Hymenoptera: Vespidae) reveal evolutionary signatures of social life.</title>
        <authorList>
            <person name="Catto M.A."/>
            <person name="Caine P.B."/>
            <person name="Orr S.E."/>
            <person name="Hunt B.G."/>
            <person name="Goodisman M.A.D."/>
        </authorList>
    </citation>
    <scope>NUCLEOTIDE SEQUENCE [LARGE SCALE GENOMIC DNA]</scope>
    <source>
        <strain evidence="8">232</strain>
        <tissue evidence="8">Head and thorax</tissue>
    </source>
</reference>
<feature type="compositionally biased region" description="Acidic residues" evidence="6">
    <location>
        <begin position="422"/>
        <end position="431"/>
    </location>
</feature>
<feature type="region of interest" description="Disordered" evidence="6">
    <location>
        <begin position="219"/>
        <end position="239"/>
    </location>
</feature>
<feature type="region of interest" description="Disordered" evidence="6">
    <location>
        <begin position="410"/>
        <end position="431"/>
    </location>
</feature>
<dbReference type="InterPro" id="IPR036418">
    <property type="entry name" value="Cyt_c_oxidase_su6a_sf"/>
</dbReference>
<dbReference type="GO" id="GO:0005743">
    <property type="term" value="C:mitochondrial inner membrane"/>
    <property type="evidence" value="ECO:0007669"/>
    <property type="project" value="UniProtKB-SubCell"/>
</dbReference>
<keyword evidence="9" id="KW-1185">Reference proteome</keyword>
<evidence type="ECO:0000256" key="5">
    <source>
        <dbReference type="ARBA" id="ARBA00023136"/>
    </source>
</evidence>
<evidence type="ECO:0000256" key="4">
    <source>
        <dbReference type="ARBA" id="ARBA00023128"/>
    </source>
</evidence>
<dbReference type="SUPFAM" id="SSF81411">
    <property type="entry name" value="Mitochondrial cytochrome c oxidase subunit VIa"/>
    <property type="match status" value="1"/>
</dbReference>
<keyword evidence="7" id="KW-1133">Transmembrane helix</keyword>
<dbReference type="InterPro" id="IPR001349">
    <property type="entry name" value="Cyt_c_oxidase_su6a"/>
</dbReference>
<evidence type="ECO:0000313" key="8">
    <source>
        <dbReference type="EMBL" id="KAL2732372.1"/>
    </source>
</evidence>